<dbReference type="Gene3D" id="1.20.1270.360">
    <property type="match status" value="1"/>
</dbReference>
<keyword evidence="2" id="KW-1185">Reference proteome</keyword>
<dbReference type="RefSeq" id="WP_188040898.1">
    <property type="nucleotide sequence ID" value="NZ_JACVHF010000014.1"/>
</dbReference>
<proteinExistence type="predicted"/>
<gene>
    <name evidence="1" type="ORF">H1S01_13085</name>
</gene>
<comment type="caution">
    <text evidence="1">The sequence shown here is derived from an EMBL/GenBank/DDBJ whole genome shotgun (WGS) entry which is preliminary data.</text>
</comment>
<dbReference type="Pfam" id="PF03860">
    <property type="entry name" value="Csp"/>
    <property type="match status" value="1"/>
</dbReference>
<name>A0ABR7T6X2_HELCL</name>
<dbReference type="InterPro" id="IPR044543">
    <property type="entry name" value="YHJQ-like"/>
</dbReference>
<dbReference type="Proteomes" id="UP000617402">
    <property type="component" value="Unassembled WGS sequence"/>
</dbReference>
<organism evidence="1 2">
    <name type="scientific">Heliobacterium chlorum</name>
    <dbReference type="NCBI Taxonomy" id="2698"/>
    <lineage>
        <taxon>Bacteria</taxon>
        <taxon>Bacillati</taxon>
        <taxon>Bacillota</taxon>
        <taxon>Clostridia</taxon>
        <taxon>Eubacteriales</taxon>
        <taxon>Heliobacteriaceae</taxon>
        <taxon>Heliobacterium</taxon>
    </lineage>
</organism>
<dbReference type="PANTHER" id="PTHR37310:SF1">
    <property type="entry name" value="CYTOPLASMIC PROTEIN"/>
    <property type="match status" value="1"/>
</dbReference>
<dbReference type="InterPro" id="IPR005560">
    <property type="entry name" value="Csp_YhjQ"/>
</dbReference>
<evidence type="ECO:0000313" key="2">
    <source>
        <dbReference type="Proteomes" id="UP000617402"/>
    </source>
</evidence>
<protein>
    <submittedName>
        <fullName evidence="1">Four-helix bundle copper-binding protein</fullName>
    </submittedName>
</protein>
<dbReference type="PANTHER" id="PTHR37310">
    <property type="entry name" value="CYTOPLASMIC PROTEIN-RELATED"/>
    <property type="match status" value="1"/>
</dbReference>
<dbReference type="EMBL" id="JACVHF010000014">
    <property type="protein sequence ID" value="MBC9785441.1"/>
    <property type="molecule type" value="Genomic_DNA"/>
</dbReference>
<accession>A0ABR7T6X2</accession>
<sequence>MYDPMGHQGHHSRLLETIQNCEATCEHMVTHVACLHDIRQRSRQLLLLRDCADICGLTAKFVARRSPFARQLAHVCACICEACGKECSRFPDRESQECARICFHCARECEAFAMGR</sequence>
<dbReference type="CDD" id="cd08026">
    <property type="entry name" value="DUF326"/>
    <property type="match status" value="1"/>
</dbReference>
<reference evidence="1 2" key="1">
    <citation type="submission" date="2020-07" db="EMBL/GenBank/DDBJ databases">
        <title>Draft whole-genome sequence of Heliobacterium chlorum DSM 3682, type strain.</title>
        <authorList>
            <person name="Kyndt J.A."/>
            <person name="Meyer T.E."/>
            <person name="Imhoff J.F."/>
        </authorList>
    </citation>
    <scope>NUCLEOTIDE SEQUENCE [LARGE SCALE GENOMIC DNA]</scope>
    <source>
        <strain evidence="1 2">DSM 3682</strain>
    </source>
</reference>
<evidence type="ECO:0000313" key="1">
    <source>
        <dbReference type="EMBL" id="MBC9785441.1"/>
    </source>
</evidence>